<accession>A0A7S2U8Y8</accession>
<evidence type="ECO:0000256" key="5">
    <source>
        <dbReference type="ARBA" id="ARBA00023136"/>
    </source>
</evidence>
<dbReference type="GO" id="GO:0000422">
    <property type="term" value="P:autophagy of mitochondrion"/>
    <property type="evidence" value="ECO:0007669"/>
    <property type="project" value="TreeGrafter"/>
</dbReference>
<evidence type="ECO:0000256" key="3">
    <source>
        <dbReference type="ARBA" id="ARBA00022692"/>
    </source>
</evidence>
<protein>
    <recommendedName>
        <fullName evidence="7">EF-hand domain-containing protein</fullName>
    </recommendedName>
</protein>
<evidence type="ECO:0008006" key="7">
    <source>
        <dbReference type="Google" id="ProtNLM"/>
    </source>
</evidence>
<dbReference type="PANTHER" id="PTHR21346:SF0">
    <property type="entry name" value="RE45833P"/>
    <property type="match status" value="1"/>
</dbReference>
<name>A0A7S2U8Y8_9STRA</name>
<dbReference type="EMBL" id="HBHQ01006144">
    <property type="protein sequence ID" value="CAD9812299.1"/>
    <property type="molecule type" value="Transcribed_RNA"/>
</dbReference>
<proteinExistence type="inferred from homology"/>
<evidence type="ECO:0000256" key="1">
    <source>
        <dbReference type="ARBA" id="ARBA00004370"/>
    </source>
</evidence>
<dbReference type="AlphaFoldDB" id="A0A7S2U8Y8"/>
<keyword evidence="5" id="KW-0472">Membrane</keyword>
<keyword evidence="3" id="KW-0812">Transmembrane</keyword>
<organism evidence="6">
    <name type="scientific">Attheya septentrionalis</name>
    <dbReference type="NCBI Taxonomy" id="420275"/>
    <lineage>
        <taxon>Eukaryota</taxon>
        <taxon>Sar</taxon>
        <taxon>Stramenopiles</taxon>
        <taxon>Ochrophyta</taxon>
        <taxon>Bacillariophyta</taxon>
        <taxon>Coscinodiscophyceae</taxon>
        <taxon>Chaetocerotophycidae</taxon>
        <taxon>Chaetocerotales</taxon>
        <taxon>Attheyaceae</taxon>
        <taxon>Attheya</taxon>
    </lineage>
</organism>
<dbReference type="PANTHER" id="PTHR21346">
    <property type="entry name" value="FUN14 DOMAIN CONTAINING"/>
    <property type="match status" value="1"/>
</dbReference>
<sequence length="213" mass="22106">MSMVPAFAAVRRNMPVMARRCYSGVSAMANTNAGWSSNATRQVALSVMLASAGAVGTSTAACEGSEDGVITRIKKMAGGEEAFDLNGLTDQIARTAGSKIQTAVESGVPTQLSYGFIMGYSSGYALKKAGKIACGVMGTGFLILQALSFSGYIKVDHVKIEGKFKDLLDVNDDGKIDQEDRDEIMAKVMEIAEFGMPSGGGFAAGFIGGAKSG</sequence>
<reference evidence="6" key="1">
    <citation type="submission" date="2021-01" db="EMBL/GenBank/DDBJ databases">
        <authorList>
            <person name="Corre E."/>
            <person name="Pelletier E."/>
            <person name="Niang G."/>
            <person name="Scheremetjew M."/>
            <person name="Finn R."/>
            <person name="Kale V."/>
            <person name="Holt S."/>
            <person name="Cochrane G."/>
            <person name="Meng A."/>
            <person name="Brown T."/>
            <person name="Cohen L."/>
        </authorList>
    </citation>
    <scope>NUCLEOTIDE SEQUENCE</scope>
    <source>
        <strain evidence="6">CCMP2084</strain>
    </source>
</reference>
<dbReference type="InterPro" id="IPR007014">
    <property type="entry name" value="FUN14"/>
</dbReference>
<comment type="subcellular location">
    <subcellularLocation>
        <location evidence="1">Membrane</location>
    </subcellularLocation>
</comment>
<gene>
    <name evidence="6" type="ORF">ASEP1449_LOCUS4124</name>
</gene>
<comment type="similarity">
    <text evidence="2">Belongs to the FUN14 family.</text>
</comment>
<dbReference type="GO" id="GO:0005741">
    <property type="term" value="C:mitochondrial outer membrane"/>
    <property type="evidence" value="ECO:0007669"/>
    <property type="project" value="TreeGrafter"/>
</dbReference>
<evidence type="ECO:0000256" key="4">
    <source>
        <dbReference type="ARBA" id="ARBA00022989"/>
    </source>
</evidence>
<keyword evidence="4" id="KW-1133">Transmembrane helix</keyword>
<evidence type="ECO:0000256" key="2">
    <source>
        <dbReference type="ARBA" id="ARBA00009160"/>
    </source>
</evidence>
<dbReference type="Pfam" id="PF04930">
    <property type="entry name" value="FUN14"/>
    <property type="match status" value="1"/>
</dbReference>
<evidence type="ECO:0000313" key="6">
    <source>
        <dbReference type="EMBL" id="CAD9812299.1"/>
    </source>
</evidence>